<dbReference type="STRING" id="405671.SAMN05421827_10849"/>
<accession>A0A1G7VDN4</accession>
<name>A0A1G7VDN4_9SPHI</name>
<feature type="transmembrane region" description="Helical" evidence="1">
    <location>
        <begin position="60"/>
        <end position="78"/>
    </location>
</feature>
<keyword evidence="1" id="KW-0472">Membrane</keyword>
<dbReference type="AlphaFoldDB" id="A0A1G7VDN4"/>
<keyword evidence="1" id="KW-1133">Transmembrane helix</keyword>
<keyword evidence="1" id="KW-0812">Transmembrane</keyword>
<evidence type="ECO:0000313" key="3">
    <source>
        <dbReference type="EMBL" id="SDG57942.1"/>
    </source>
</evidence>
<feature type="transmembrane region" description="Helical" evidence="1">
    <location>
        <begin position="6"/>
        <end position="24"/>
    </location>
</feature>
<dbReference type="InterPro" id="IPR058058">
    <property type="entry name" value="CBU_0592-like"/>
</dbReference>
<dbReference type="Proteomes" id="UP000199643">
    <property type="component" value="Unassembled WGS sequence"/>
</dbReference>
<dbReference type="Pfam" id="PF26604">
    <property type="entry name" value="CBU_0592"/>
    <property type="match status" value="1"/>
</dbReference>
<keyword evidence="4" id="KW-1185">Reference proteome</keyword>
<proteinExistence type="predicted"/>
<feature type="transmembrane region" description="Helical" evidence="1">
    <location>
        <begin position="36"/>
        <end position="54"/>
    </location>
</feature>
<gene>
    <name evidence="3" type="ORF">SAMN05421827_10849</name>
</gene>
<evidence type="ECO:0000259" key="2">
    <source>
        <dbReference type="Pfam" id="PF26604"/>
    </source>
</evidence>
<dbReference type="Gene3D" id="1.20.1280.290">
    <property type="match status" value="1"/>
</dbReference>
<dbReference type="NCBIfam" id="NF047864">
    <property type="entry name" value="CBU_0592_membra"/>
    <property type="match status" value="1"/>
</dbReference>
<feature type="domain" description="CBU-0592-like" evidence="2">
    <location>
        <begin position="7"/>
        <end position="81"/>
    </location>
</feature>
<dbReference type="EMBL" id="FNCH01000008">
    <property type="protein sequence ID" value="SDG57942.1"/>
    <property type="molecule type" value="Genomic_DNA"/>
</dbReference>
<protein>
    <recommendedName>
        <fullName evidence="2">CBU-0592-like domain-containing protein</fullName>
    </recommendedName>
</protein>
<sequence>MMNLVMTIIGWSGVIFCTLGYLFLSMKLIRADSVSFQALNIMGGLCLAVTALDTHDLPNAAANVLWMSIGLFALSRQFSKREQKQP</sequence>
<evidence type="ECO:0000313" key="4">
    <source>
        <dbReference type="Proteomes" id="UP000199643"/>
    </source>
</evidence>
<reference evidence="4" key="1">
    <citation type="submission" date="2016-10" db="EMBL/GenBank/DDBJ databases">
        <authorList>
            <person name="Varghese N."/>
            <person name="Submissions S."/>
        </authorList>
    </citation>
    <scope>NUCLEOTIDE SEQUENCE [LARGE SCALE GENOMIC DNA]</scope>
    <source>
        <strain evidence="4">DSM 17933</strain>
    </source>
</reference>
<evidence type="ECO:0000256" key="1">
    <source>
        <dbReference type="SAM" id="Phobius"/>
    </source>
</evidence>
<organism evidence="3 4">
    <name type="scientific">Pedobacter terrae</name>
    <dbReference type="NCBI Taxonomy" id="405671"/>
    <lineage>
        <taxon>Bacteria</taxon>
        <taxon>Pseudomonadati</taxon>
        <taxon>Bacteroidota</taxon>
        <taxon>Sphingobacteriia</taxon>
        <taxon>Sphingobacteriales</taxon>
        <taxon>Sphingobacteriaceae</taxon>
        <taxon>Pedobacter</taxon>
    </lineage>
</organism>